<dbReference type="Proteomes" id="UP000005631">
    <property type="component" value="Chromosome"/>
</dbReference>
<dbReference type="PANTHER" id="PTHR43630:SF2">
    <property type="entry name" value="GLYCOSYLTRANSFERASE"/>
    <property type="match status" value="1"/>
</dbReference>
<accession>G8R6K5</accession>
<dbReference type="PANTHER" id="PTHR43630">
    <property type="entry name" value="POLY-BETA-1,6-N-ACETYL-D-GLUCOSAMINE SYNTHASE"/>
    <property type="match status" value="1"/>
</dbReference>
<dbReference type="OrthoDB" id="9815923at2"/>
<dbReference type="CDD" id="cd02511">
    <property type="entry name" value="Beta4Glucosyltransferase"/>
    <property type="match status" value="1"/>
</dbReference>
<dbReference type="GO" id="GO:0016740">
    <property type="term" value="F:transferase activity"/>
    <property type="evidence" value="ECO:0007669"/>
    <property type="project" value="UniProtKB-KW"/>
</dbReference>
<dbReference type="AlphaFoldDB" id="G8R6K5"/>
<keyword evidence="3" id="KW-0808">Transferase</keyword>
<dbReference type="EMBL" id="CP003156">
    <property type="protein sequence ID" value="AEV34468.1"/>
    <property type="molecule type" value="Genomic_DNA"/>
</dbReference>
<dbReference type="STRING" id="926562.Oweho_3520"/>
<dbReference type="KEGG" id="oho:Oweho_3520"/>
<evidence type="ECO:0000313" key="4">
    <source>
        <dbReference type="Proteomes" id="UP000005631"/>
    </source>
</evidence>
<evidence type="ECO:0000313" key="3">
    <source>
        <dbReference type="EMBL" id="AEV34468.1"/>
    </source>
</evidence>
<reference evidence="3 4" key="1">
    <citation type="journal article" date="2012" name="Stand. Genomic Sci.">
        <title>Genome sequence of the orange-pigmented seawater bacterium Owenweeksia hongkongensis type strain (UST20020801(T)).</title>
        <authorList>
            <person name="Riedel T."/>
            <person name="Held B."/>
            <person name="Nolan M."/>
            <person name="Lucas S."/>
            <person name="Lapidus A."/>
            <person name="Tice H."/>
            <person name="Del Rio T.G."/>
            <person name="Cheng J.F."/>
            <person name="Han C."/>
            <person name="Tapia R."/>
            <person name="Goodwin L.A."/>
            <person name="Pitluck S."/>
            <person name="Liolios K."/>
            <person name="Mavromatis K."/>
            <person name="Pagani I."/>
            <person name="Ivanova N."/>
            <person name="Mikhailova N."/>
            <person name="Pati A."/>
            <person name="Chen A."/>
            <person name="Palaniappan K."/>
            <person name="Rohde M."/>
            <person name="Tindall B.J."/>
            <person name="Detter J.C."/>
            <person name="Goker M."/>
            <person name="Woyke T."/>
            <person name="Bristow J."/>
            <person name="Eisen J.A."/>
            <person name="Markowitz V."/>
            <person name="Hugenholtz P."/>
            <person name="Klenk H.P."/>
            <person name="Kyrpides N.C."/>
        </authorList>
    </citation>
    <scope>NUCLEOTIDE SEQUENCE</scope>
    <source>
        <strain evidence="4">DSM 17368 / JCM 12287 / NRRL B-23963</strain>
    </source>
</reference>
<proteinExistence type="inferred from homology"/>
<keyword evidence="4" id="KW-1185">Reference proteome</keyword>
<gene>
    <name evidence="3" type="ordered locus">Oweho_3520</name>
</gene>
<dbReference type="HOGENOM" id="CLU_065962_0_0_10"/>
<dbReference type="eggNOG" id="COG0463">
    <property type="taxonomic scope" value="Bacteria"/>
</dbReference>
<sequence>MAKLTAIIPTGNEEHNIEAVLQSVSFADEVMVVDSFSTDKTVELARKHTDFIIQREYGNSASQKNWAIPQANNEWILLVDADERISDALRDEIQGILKNGTDKDAFWIKRQNYFMDQKVNYSGWQGDKVIRLFKKSKCRYEDKQVHAEVLVDGKTGVLKNKLDHFTYKNLEHFLAKSYRYSTWSAYDRLPKTKPVGLWHLVVKPAFGFFKNYILRLGILDGKAGLIVSLENANYLFIRALKILSLQRNEKVKKE</sequence>
<comment type="similarity">
    <text evidence="1">Belongs to the glycosyltransferase 2 family. WaaE/KdtX subfamily.</text>
</comment>
<dbReference type="Gene3D" id="3.90.550.10">
    <property type="entry name" value="Spore Coat Polysaccharide Biosynthesis Protein SpsA, Chain A"/>
    <property type="match status" value="1"/>
</dbReference>
<evidence type="ECO:0000259" key="2">
    <source>
        <dbReference type="Pfam" id="PF00535"/>
    </source>
</evidence>
<dbReference type="Pfam" id="PF00535">
    <property type="entry name" value="Glycos_transf_2"/>
    <property type="match status" value="1"/>
</dbReference>
<organism evidence="3 4">
    <name type="scientific">Owenweeksia hongkongensis (strain DSM 17368 / CIP 108786 / JCM 12287 / NRRL B-23963 / UST20020801)</name>
    <dbReference type="NCBI Taxonomy" id="926562"/>
    <lineage>
        <taxon>Bacteria</taxon>
        <taxon>Pseudomonadati</taxon>
        <taxon>Bacteroidota</taxon>
        <taxon>Flavobacteriia</taxon>
        <taxon>Flavobacteriales</taxon>
        <taxon>Owenweeksiaceae</taxon>
        <taxon>Owenweeksia</taxon>
    </lineage>
</organism>
<feature type="domain" description="Glycosyltransferase 2-like" evidence="2">
    <location>
        <begin position="6"/>
        <end position="123"/>
    </location>
</feature>
<dbReference type="SUPFAM" id="SSF53448">
    <property type="entry name" value="Nucleotide-diphospho-sugar transferases"/>
    <property type="match status" value="1"/>
</dbReference>
<protein>
    <submittedName>
        <fullName evidence="3">Glycosyl transferase</fullName>
    </submittedName>
</protein>
<evidence type="ECO:0000256" key="1">
    <source>
        <dbReference type="ARBA" id="ARBA00038494"/>
    </source>
</evidence>
<name>G8R6K5_OWEHD</name>
<dbReference type="InterPro" id="IPR001173">
    <property type="entry name" value="Glyco_trans_2-like"/>
</dbReference>
<dbReference type="PATRIC" id="fig|926562.3.peg.3540"/>
<dbReference type="InterPro" id="IPR029044">
    <property type="entry name" value="Nucleotide-diphossugar_trans"/>
</dbReference>
<dbReference type="RefSeq" id="WP_014203815.1">
    <property type="nucleotide sequence ID" value="NC_016599.1"/>
</dbReference>